<dbReference type="GO" id="GO:0003700">
    <property type="term" value="F:DNA-binding transcription factor activity"/>
    <property type="evidence" value="ECO:0007669"/>
    <property type="project" value="InterPro"/>
</dbReference>
<dbReference type="PROSITE" id="PS00041">
    <property type="entry name" value="HTH_ARAC_FAMILY_1"/>
    <property type="match status" value="1"/>
</dbReference>
<dbReference type="InterPro" id="IPR018060">
    <property type="entry name" value="HTH_AraC"/>
</dbReference>
<dbReference type="PROSITE" id="PS01124">
    <property type="entry name" value="HTH_ARAC_FAMILY_2"/>
    <property type="match status" value="1"/>
</dbReference>
<evidence type="ECO:0000256" key="2">
    <source>
        <dbReference type="ARBA" id="ARBA00008814"/>
    </source>
</evidence>
<dbReference type="AlphaFoldDB" id="A0A1B2DGL5"/>
<dbReference type="InterPro" id="IPR051313">
    <property type="entry name" value="Bact_iron-sidero_bind"/>
</dbReference>
<proteinExistence type="inferred from homology"/>
<dbReference type="Pfam" id="PF01497">
    <property type="entry name" value="Peripla_BP_2"/>
    <property type="match status" value="1"/>
</dbReference>
<dbReference type="Pfam" id="PF12833">
    <property type="entry name" value="HTH_18"/>
    <property type="match status" value="1"/>
</dbReference>
<evidence type="ECO:0000313" key="10">
    <source>
        <dbReference type="EMBL" id="ANY66858.1"/>
    </source>
</evidence>
<gene>
    <name evidence="10" type="ORF">BBD42_10560</name>
</gene>
<dbReference type="Gene3D" id="1.10.10.60">
    <property type="entry name" value="Homeodomain-like"/>
    <property type="match status" value="2"/>
</dbReference>
<dbReference type="PANTHER" id="PTHR30532:SF21">
    <property type="entry name" value="SIDEROPHORE-BINDING LIPOPROTEIN YFIY-RELATED"/>
    <property type="match status" value="1"/>
</dbReference>
<evidence type="ECO:0000256" key="3">
    <source>
        <dbReference type="ARBA" id="ARBA00022448"/>
    </source>
</evidence>
<evidence type="ECO:0000256" key="6">
    <source>
        <dbReference type="ARBA" id="ARBA00023125"/>
    </source>
</evidence>
<dbReference type="SUPFAM" id="SSF51215">
    <property type="entry name" value="Regulatory protein AraC"/>
    <property type="match status" value="1"/>
</dbReference>
<dbReference type="InterPro" id="IPR018062">
    <property type="entry name" value="HTH_AraC-typ_CS"/>
</dbReference>
<evidence type="ECO:0000256" key="1">
    <source>
        <dbReference type="ARBA" id="ARBA00004196"/>
    </source>
</evidence>
<dbReference type="SMART" id="SM00342">
    <property type="entry name" value="HTH_ARAC"/>
    <property type="match status" value="1"/>
</dbReference>
<keyword evidence="4" id="KW-0732">Signal</keyword>
<dbReference type="GO" id="GO:1901678">
    <property type="term" value="P:iron coordination entity transport"/>
    <property type="evidence" value="ECO:0007669"/>
    <property type="project" value="UniProtKB-ARBA"/>
</dbReference>
<comment type="subcellular location">
    <subcellularLocation>
        <location evidence="1">Cell envelope</location>
    </subcellularLocation>
</comment>
<evidence type="ECO:0000256" key="7">
    <source>
        <dbReference type="ARBA" id="ARBA00023163"/>
    </source>
</evidence>
<evidence type="ECO:0000259" key="9">
    <source>
        <dbReference type="PROSITE" id="PS50983"/>
    </source>
</evidence>
<keyword evidence="5" id="KW-0805">Transcription regulation</keyword>
<feature type="domain" description="Fe/B12 periplasmic-binding" evidence="9">
    <location>
        <begin position="276"/>
        <end position="537"/>
    </location>
</feature>
<keyword evidence="3" id="KW-0813">Transport</keyword>
<dbReference type="PROSITE" id="PS50983">
    <property type="entry name" value="FE_B12_PBP"/>
    <property type="match status" value="1"/>
</dbReference>
<dbReference type="EMBL" id="CP016808">
    <property type="protein sequence ID" value="ANY66858.1"/>
    <property type="molecule type" value="Genomic_DNA"/>
</dbReference>
<keyword evidence="6" id="KW-0238">DNA-binding</keyword>
<dbReference type="Gene3D" id="3.40.50.1980">
    <property type="entry name" value="Nitrogenase molybdenum iron protein domain"/>
    <property type="match status" value="2"/>
</dbReference>
<accession>A0A1B2DGL5</accession>
<sequence>MTSRSHQPPAEPLGTQWFQQAWIKLKQAIKEENSSFLHRLIDASSPSHMLIILKGDFCSTVIDGLLHPAAPGKVHLALPGQRVEVISPYREERDFYVFHFEIVDLEQAPLPLNHALPIPDIVPSSSIPSLLALCDKIVRHWHSGDPVDQFASQAGFQELLHLLYKKQGQHEAALDQVYEYMKHHYSEAITVESLAALSGMSRFYFMRSFKERFGQSAMDYLTMLRVNQAKQLLSEGHAFSDVASQIGYMDPPYFSSQFQKHVGLSPKSYVENQKQKIAAYSWPNIGLLLTLQIIPYAAPIDQFWTDDYRKKYRFDVKVPLSHDYDFNRKALERACPDYIVALDEMVPEEEREQLRKIAPVLFLPWHTESWRMHLQRTAQFLNREKQAERWLARYDKQAEAIRYRIPPAFKGRVLMLSVSPHGIYAWGRRAGTVLYDDLQLSCADNVEEIEFTESVEAGQLPAYNADVLLVSILKDKQAQALWDKLQKSEPYQELKAVCNNNVYYTSGQTWQAEPILEYTANRHYHLLQEMNLLFRAL</sequence>
<dbReference type="SUPFAM" id="SSF53807">
    <property type="entry name" value="Helical backbone' metal receptor"/>
    <property type="match status" value="1"/>
</dbReference>
<comment type="similarity">
    <text evidence="2">Belongs to the bacterial solute-binding protein 8 family.</text>
</comment>
<evidence type="ECO:0000259" key="8">
    <source>
        <dbReference type="PROSITE" id="PS01124"/>
    </source>
</evidence>
<name>A0A1B2DGL5_9BACL</name>
<dbReference type="InterPro" id="IPR037923">
    <property type="entry name" value="HTH-like"/>
</dbReference>
<dbReference type="PANTHER" id="PTHR30532">
    <property type="entry name" value="IRON III DICITRATE-BINDING PERIPLASMIC PROTEIN"/>
    <property type="match status" value="1"/>
</dbReference>
<evidence type="ECO:0000256" key="5">
    <source>
        <dbReference type="ARBA" id="ARBA00023015"/>
    </source>
</evidence>
<dbReference type="SUPFAM" id="SSF46689">
    <property type="entry name" value="Homeodomain-like"/>
    <property type="match status" value="2"/>
</dbReference>
<dbReference type="GO" id="GO:0043565">
    <property type="term" value="F:sequence-specific DNA binding"/>
    <property type="evidence" value="ECO:0007669"/>
    <property type="project" value="InterPro"/>
</dbReference>
<keyword evidence="7" id="KW-0804">Transcription</keyword>
<reference evidence="10" key="1">
    <citation type="submission" date="2016-08" db="EMBL/GenBank/DDBJ databases">
        <title>Complete Genome Seqeunce of Paenibacillus sp. BIHB 4019 from tea rhizoplane.</title>
        <authorList>
            <person name="Thakur R."/>
            <person name="Swarnkar M.K."/>
            <person name="Gulati A."/>
        </authorList>
    </citation>
    <scope>NUCLEOTIDE SEQUENCE [LARGE SCALE GENOMIC DNA]</scope>
    <source>
        <strain evidence="10">BIHB4019</strain>
    </source>
</reference>
<organism evidence="10">
    <name type="scientific">Paenibacillus sp. BIHB 4019</name>
    <dbReference type="NCBI Taxonomy" id="1870819"/>
    <lineage>
        <taxon>Bacteria</taxon>
        <taxon>Bacillati</taxon>
        <taxon>Bacillota</taxon>
        <taxon>Bacilli</taxon>
        <taxon>Bacillales</taxon>
        <taxon>Paenibacillaceae</taxon>
        <taxon>Paenibacillus</taxon>
    </lineage>
</organism>
<protein>
    <submittedName>
        <fullName evidence="10">AraC family transcriptional regulator</fullName>
    </submittedName>
</protein>
<feature type="domain" description="HTH araC/xylS-type" evidence="8">
    <location>
        <begin position="175"/>
        <end position="272"/>
    </location>
</feature>
<evidence type="ECO:0000256" key="4">
    <source>
        <dbReference type="ARBA" id="ARBA00022729"/>
    </source>
</evidence>
<dbReference type="InterPro" id="IPR009057">
    <property type="entry name" value="Homeodomain-like_sf"/>
</dbReference>
<dbReference type="RefSeq" id="WP_099518145.1">
    <property type="nucleotide sequence ID" value="NZ_CP016808.1"/>
</dbReference>
<dbReference type="InterPro" id="IPR002491">
    <property type="entry name" value="ABC_transptr_periplasmic_BD"/>
</dbReference>
<dbReference type="GO" id="GO:0030288">
    <property type="term" value="C:outer membrane-bounded periplasmic space"/>
    <property type="evidence" value="ECO:0007669"/>
    <property type="project" value="TreeGrafter"/>
</dbReference>